<evidence type="ECO:0000256" key="4">
    <source>
        <dbReference type="ARBA" id="ARBA00022989"/>
    </source>
</evidence>
<keyword evidence="8" id="KW-1185">Reference proteome</keyword>
<sequence length="364" mass="39472">MIAPKWQLPALVAALGFLLWLLSPILSPFVAALLLAWLGNPLVLRLQRAGRSRNTAVLLVFLLTFGLIALALLVLLPLLWSQLVSLLERLPRLFDWFTNVALPWLSARTGRDLSPLFSRVGATQVVQEHWQEIGDFAKIALGYVGRSGMAILLWVSNLLLLPILSFYFLRDWQPMLRSLHDAVPRRHAAIVGRLAADSDEVLGGFLRGQMLVMVMLGAIYAVGLWLVGLDSGLLIGFLAGLVSFVPYLGATFGIVAAVIASLIQHGDINHLLGVALVFTVGQLIESYILTPKLVGDRIGLHPVAVIFAIMAGGQLFGFIGVLLALPAAAVLNVLLKYLYEERYLKSGLYGAGAPAALDPPRPDV</sequence>
<comment type="caution">
    <text evidence="7">The sequence shown here is derived from an EMBL/GenBank/DDBJ whole genome shotgun (WGS) entry which is preliminary data.</text>
</comment>
<protein>
    <submittedName>
        <fullName evidence="7">AI-2E family transporter</fullName>
    </submittedName>
</protein>
<dbReference type="Pfam" id="PF01594">
    <property type="entry name" value="AI-2E_transport"/>
    <property type="match status" value="1"/>
</dbReference>
<keyword evidence="5 6" id="KW-0472">Membrane</keyword>
<dbReference type="GO" id="GO:0016020">
    <property type="term" value="C:membrane"/>
    <property type="evidence" value="ECO:0007669"/>
    <property type="project" value="UniProtKB-SubCell"/>
</dbReference>
<dbReference type="GO" id="GO:0055085">
    <property type="term" value="P:transmembrane transport"/>
    <property type="evidence" value="ECO:0007669"/>
    <property type="project" value="TreeGrafter"/>
</dbReference>
<dbReference type="PANTHER" id="PTHR21716:SF64">
    <property type="entry name" value="AI-2 TRANSPORT PROTEIN TQSA"/>
    <property type="match status" value="1"/>
</dbReference>
<evidence type="ECO:0000313" key="8">
    <source>
        <dbReference type="Proteomes" id="UP000632858"/>
    </source>
</evidence>
<dbReference type="InterPro" id="IPR002549">
    <property type="entry name" value="AI-2E-like"/>
</dbReference>
<evidence type="ECO:0000256" key="6">
    <source>
        <dbReference type="SAM" id="Phobius"/>
    </source>
</evidence>
<reference evidence="7" key="1">
    <citation type="journal article" date="2014" name="Int. J. Syst. Evol. Microbiol.">
        <title>Complete genome sequence of Corynebacterium casei LMG S-19264T (=DSM 44701T), isolated from a smear-ripened cheese.</title>
        <authorList>
            <consortium name="US DOE Joint Genome Institute (JGI-PGF)"/>
            <person name="Walter F."/>
            <person name="Albersmeier A."/>
            <person name="Kalinowski J."/>
            <person name="Ruckert C."/>
        </authorList>
    </citation>
    <scope>NUCLEOTIDE SEQUENCE</scope>
    <source>
        <strain evidence="7">CGMCC 1.12726</strain>
    </source>
</reference>
<dbReference type="Proteomes" id="UP000632858">
    <property type="component" value="Unassembled WGS sequence"/>
</dbReference>
<feature type="transmembrane region" description="Helical" evidence="6">
    <location>
        <begin position="302"/>
        <end position="335"/>
    </location>
</feature>
<feature type="transmembrane region" description="Helical" evidence="6">
    <location>
        <begin position="151"/>
        <end position="169"/>
    </location>
</feature>
<feature type="transmembrane region" description="Helical" evidence="6">
    <location>
        <begin position="210"/>
        <end position="228"/>
    </location>
</feature>
<name>A0A917CI16_9GAMM</name>
<proteinExistence type="inferred from homology"/>
<reference evidence="7" key="2">
    <citation type="submission" date="2020-09" db="EMBL/GenBank/DDBJ databases">
        <authorList>
            <person name="Sun Q."/>
            <person name="Zhou Y."/>
        </authorList>
    </citation>
    <scope>NUCLEOTIDE SEQUENCE</scope>
    <source>
        <strain evidence="7">CGMCC 1.12726</strain>
    </source>
</reference>
<dbReference type="EMBL" id="BMFO01000001">
    <property type="protein sequence ID" value="GGF86446.1"/>
    <property type="molecule type" value="Genomic_DNA"/>
</dbReference>
<feature type="transmembrane region" description="Helical" evidence="6">
    <location>
        <begin position="12"/>
        <end position="35"/>
    </location>
</feature>
<feature type="transmembrane region" description="Helical" evidence="6">
    <location>
        <begin position="56"/>
        <end position="80"/>
    </location>
</feature>
<feature type="transmembrane region" description="Helical" evidence="6">
    <location>
        <begin position="271"/>
        <end position="290"/>
    </location>
</feature>
<comment type="subcellular location">
    <subcellularLocation>
        <location evidence="1">Membrane</location>
        <topology evidence="1">Multi-pass membrane protein</topology>
    </subcellularLocation>
</comment>
<comment type="similarity">
    <text evidence="2">Belongs to the autoinducer-2 exporter (AI-2E) (TC 2.A.86) family.</text>
</comment>
<dbReference type="AlphaFoldDB" id="A0A917CI16"/>
<evidence type="ECO:0000256" key="5">
    <source>
        <dbReference type="ARBA" id="ARBA00023136"/>
    </source>
</evidence>
<gene>
    <name evidence="7" type="primary">perM</name>
    <name evidence="7" type="ORF">GCM10010960_05490</name>
</gene>
<feature type="transmembrane region" description="Helical" evidence="6">
    <location>
        <begin position="234"/>
        <end position="259"/>
    </location>
</feature>
<dbReference type="RefSeq" id="WP_188447503.1">
    <property type="nucleotide sequence ID" value="NZ_BMFO01000001.1"/>
</dbReference>
<evidence type="ECO:0000256" key="2">
    <source>
        <dbReference type="ARBA" id="ARBA00009773"/>
    </source>
</evidence>
<keyword evidence="3 6" id="KW-0812">Transmembrane</keyword>
<evidence type="ECO:0000313" key="7">
    <source>
        <dbReference type="EMBL" id="GGF86446.1"/>
    </source>
</evidence>
<accession>A0A917CI16</accession>
<evidence type="ECO:0000256" key="3">
    <source>
        <dbReference type="ARBA" id="ARBA00022692"/>
    </source>
</evidence>
<keyword evidence="4 6" id="KW-1133">Transmembrane helix</keyword>
<organism evidence="7 8">
    <name type="scientific">Arenimonas maotaiensis</name>
    <dbReference type="NCBI Taxonomy" id="1446479"/>
    <lineage>
        <taxon>Bacteria</taxon>
        <taxon>Pseudomonadati</taxon>
        <taxon>Pseudomonadota</taxon>
        <taxon>Gammaproteobacteria</taxon>
        <taxon>Lysobacterales</taxon>
        <taxon>Lysobacteraceae</taxon>
        <taxon>Arenimonas</taxon>
    </lineage>
</organism>
<dbReference type="PANTHER" id="PTHR21716">
    <property type="entry name" value="TRANSMEMBRANE PROTEIN"/>
    <property type="match status" value="1"/>
</dbReference>
<evidence type="ECO:0000256" key="1">
    <source>
        <dbReference type="ARBA" id="ARBA00004141"/>
    </source>
</evidence>